<dbReference type="Pfam" id="PF00096">
    <property type="entry name" value="zf-C2H2"/>
    <property type="match status" value="3"/>
</dbReference>
<comment type="function">
    <text evidence="1">May be involved in transcriptional regulation.</text>
</comment>
<evidence type="ECO:0000256" key="12">
    <source>
        <dbReference type="PROSITE-ProRule" id="PRU00042"/>
    </source>
</evidence>
<dbReference type="FunFam" id="3.30.160.60:FF:000495">
    <property type="entry name" value="zinc finger protein 668"/>
    <property type="match status" value="1"/>
</dbReference>
<feature type="domain" description="C2H2-type" evidence="14">
    <location>
        <begin position="89"/>
        <end position="116"/>
    </location>
</feature>
<evidence type="ECO:0000256" key="4">
    <source>
        <dbReference type="ARBA" id="ARBA00022723"/>
    </source>
</evidence>
<comment type="similarity">
    <text evidence="3">Belongs to the krueppel C2H2-type zinc-finger protein family.</text>
</comment>
<dbReference type="InterPro" id="IPR036236">
    <property type="entry name" value="Znf_C2H2_sf"/>
</dbReference>
<feature type="domain" description="C2H2-type" evidence="14">
    <location>
        <begin position="61"/>
        <end position="88"/>
    </location>
</feature>
<evidence type="ECO:0000256" key="10">
    <source>
        <dbReference type="ARBA" id="ARBA00023163"/>
    </source>
</evidence>
<keyword evidence="9" id="KW-0238">DNA-binding</keyword>
<dbReference type="InterPro" id="IPR013087">
    <property type="entry name" value="Znf_C2H2_type"/>
</dbReference>
<dbReference type="GO" id="GO:0000981">
    <property type="term" value="F:DNA-binding transcription factor activity, RNA polymerase II-specific"/>
    <property type="evidence" value="ECO:0007669"/>
    <property type="project" value="TreeGrafter"/>
</dbReference>
<evidence type="ECO:0000256" key="3">
    <source>
        <dbReference type="ARBA" id="ARBA00006991"/>
    </source>
</evidence>
<evidence type="ECO:0000256" key="8">
    <source>
        <dbReference type="ARBA" id="ARBA00023015"/>
    </source>
</evidence>
<dbReference type="GO" id="GO:0008270">
    <property type="term" value="F:zinc ion binding"/>
    <property type="evidence" value="ECO:0007669"/>
    <property type="project" value="UniProtKB-KW"/>
</dbReference>
<protein>
    <recommendedName>
        <fullName evidence="14">C2H2-type domain-containing protein</fullName>
    </recommendedName>
</protein>
<dbReference type="SUPFAM" id="SSF57667">
    <property type="entry name" value="beta-beta-alpha zinc fingers"/>
    <property type="match status" value="2"/>
</dbReference>
<keyword evidence="4" id="KW-0479">Metal-binding</keyword>
<evidence type="ECO:0000256" key="6">
    <source>
        <dbReference type="ARBA" id="ARBA00022771"/>
    </source>
</evidence>
<keyword evidence="7" id="KW-0862">Zinc</keyword>
<feature type="domain" description="C2H2-type" evidence="14">
    <location>
        <begin position="145"/>
        <end position="174"/>
    </location>
</feature>
<evidence type="ECO:0000313" key="15">
    <source>
        <dbReference type="Ensembl" id="ENSBOBP00000022054.1"/>
    </source>
</evidence>
<organism evidence="15 16">
    <name type="scientific">Bubo bubo</name>
    <name type="common">Eurasian eagle-owl</name>
    <name type="synonym">Strix bubo</name>
    <dbReference type="NCBI Taxonomy" id="30461"/>
    <lineage>
        <taxon>Eukaryota</taxon>
        <taxon>Metazoa</taxon>
        <taxon>Chordata</taxon>
        <taxon>Craniata</taxon>
        <taxon>Vertebrata</taxon>
        <taxon>Euteleostomi</taxon>
        <taxon>Archelosauria</taxon>
        <taxon>Archosauria</taxon>
        <taxon>Dinosauria</taxon>
        <taxon>Saurischia</taxon>
        <taxon>Theropoda</taxon>
        <taxon>Coelurosauria</taxon>
        <taxon>Aves</taxon>
        <taxon>Neognathae</taxon>
        <taxon>Neoaves</taxon>
        <taxon>Telluraves</taxon>
        <taxon>Strigiformes</taxon>
        <taxon>Strigidae</taxon>
        <taxon>Bubo</taxon>
    </lineage>
</organism>
<evidence type="ECO:0000259" key="14">
    <source>
        <dbReference type="PROSITE" id="PS50157"/>
    </source>
</evidence>
<evidence type="ECO:0000256" key="11">
    <source>
        <dbReference type="ARBA" id="ARBA00023242"/>
    </source>
</evidence>
<dbReference type="FunFam" id="3.30.160.60:FF:002343">
    <property type="entry name" value="Zinc finger protein 33A"/>
    <property type="match status" value="1"/>
</dbReference>
<accession>A0A8C0FTB9</accession>
<evidence type="ECO:0000256" key="13">
    <source>
        <dbReference type="SAM" id="MobiDB-lite"/>
    </source>
</evidence>
<keyword evidence="5" id="KW-0677">Repeat</keyword>
<dbReference type="Ensembl" id="ENSBOBT00000022554.1">
    <property type="protein sequence ID" value="ENSBOBP00000022054.1"/>
    <property type="gene ID" value="ENSBOBG00000013339.1"/>
</dbReference>
<reference evidence="15" key="1">
    <citation type="submission" date="2025-08" db="UniProtKB">
        <authorList>
            <consortium name="Ensembl"/>
        </authorList>
    </citation>
    <scope>IDENTIFICATION</scope>
</reference>
<keyword evidence="8" id="KW-0805">Transcription regulation</keyword>
<keyword evidence="6 12" id="KW-0863">Zinc-finger</keyword>
<feature type="region of interest" description="Disordered" evidence="13">
    <location>
        <begin position="204"/>
        <end position="223"/>
    </location>
</feature>
<dbReference type="Proteomes" id="UP000694567">
    <property type="component" value="Unplaced"/>
</dbReference>
<evidence type="ECO:0000256" key="7">
    <source>
        <dbReference type="ARBA" id="ARBA00022833"/>
    </source>
</evidence>
<dbReference type="FunFam" id="3.30.160.60:FF:001049">
    <property type="entry name" value="zinc finger protein 319"/>
    <property type="match status" value="1"/>
</dbReference>
<sequence length="223" mass="24960">MGGVFWGEKEGNWADFSQVWGFVKLTNGRGVHSGGKPPHFGENRSSTLTEHRRTHTGETPYACPECGKTFGRTSNLVKHLRTHTGEKPYGCGRCGKTFSLSSNLVKHERTHTGEKPFSCGQCGKRFKKKTHLASHQRTHTGERPYRCGECGKAFGQRQGVVRGRVSSFHLTKKRGPSRHGAHHGWTWHVAPGAAWRWTGDTLGTQGSRVVAPPWRPPSWWQPR</sequence>
<dbReference type="PROSITE" id="PS00028">
    <property type="entry name" value="ZINC_FINGER_C2H2_1"/>
    <property type="match status" value="3"/>
</dbReference>
<dbReference type="GO" id="GO:0005634">
    <property type="term" value="C:nucleus"/>
    <property type="evidence" value="ECO:0007669"/>
    <property type="project" value="UniProtKB-SubCell"/>
</dbReference>
<evidence type="ECO:0000313" key="16">
    <source>
        <dbReference type="Proteomes" id="UP000694567"/>
    </source>
</evidence>
<keyword evidence="11" id="KW-0539">Nucleus</keyword>
<evidence type="ECO:0000256" key="5">
    <source>
        <dbReference type="ARBA" id="ARBA00022737"/>
    </source>
</evidence>
<dbReference type="PROSITE" id="PS50157">
    <property type="entry name" value="ZINC_FINGER_C2H2_2"/>
    <property type="match status" value="4"/>
</dbReference>
<keyword evidence="10" id="KW-0804">Transcription</keyword>
<dbReference type="GO" id="GO:0000978">
    <property type="term" value="F:RNA polymerase II cis-regulatory region sequence-specific DNA binding"/>
    <property type="evidence" value="ECO:0007669"/>
    <property type="project" value="TreeGrafter"/>
</dbReference>
<dbReference type="Gene3D" id="3.30.160.60">
    <property type="entry name" value="Classic Zinc Finger"/>
    <property type="match status" value="5"/>
</dbReference>
<name>A0A8C0FTB9_BUBBB</name>
<dbReference type="PANTHER" id="PTHR23235">
    <property type="entry name" value="KRUEPPEL-LIKE TRANSCRIPTION FACTOR"/>
    <property type="match status" value="1"/>
</dbReference>
<comment type="subcellular location">
    <subcellularLocation>
        <location evidence="2">Nucleus</location>
    </subcellularLocation>
</comment>
<evidence type="ECO:0000256" key="1">
    <source>
        <dbReference type="ARBA" id="ARBA00003767"/>
    </source>
</evidence>
<keyword evidence="16" id="KW-1185">Reference proteome</keyword>
<evidence type="ECO:0000256" key="9">
    <source>
        <dbReference type="ARBA" id="ARBA00023125"/>
    </source>
</evidence>
<dbReference type="FunFam" id="3.30.160.60:FF:000966">
    <property type="entry name" value="ZFP90 zinc finger protein"/>
    <property type="match status" value="1"/>
</dbReference>
<evidence type="ECO:0000256" key="2">
    <source>
        <dbReference type="ARBA" id="ARBA00004123"/>
    </source>
</evidence>
<proteinExistence type="inferred from homology"/>
<dbReference type="AlphaFoldDB" id="A0A8C0FTB9"/>
<reference evidence="15" key="2">
    <citation type="submission" date="2025-09" db="UniProtKB">
        <authorList>
            <consortium name="Ensembl"/>
        </authorList>
    </citation>
    <scope>IDENTIFICATION</scope>
</reference>
<dbReference type="PANTHER" id="PTHR23235:SF152">
    <property type="entry name" value="SI:DKEY-210J14.3"/>
    <property type="match status" value="1"/>
</dbReference>
<feature type="domain" description="C2H2-type" evidence="14">
    <location>
        <begin position="117"/>
        <end position="144"/>
    </location>
</feature>
<dbReference type="SMART" id="SM00355">
    <property type="entry name" value="ZnF_C2H2"/>
    <property type="match status" value="4"/>
</dbReference>